<comment type="caution">
    <text evidence="1">The sequence shown here is derived from an EMBL/GenBank/DDBJ whole genome shotgun (WGS) entry which is preliminary data.</text>
</comment>
<evidence type="ECO:0000313" key="2">
    <source>
        <dbReference type="Proteomes" id="UP000230500"/>
    </source>
</evidence>
<accession>A0A2G9IFF2</accession>
<reference evidence="1 2" key="1">
    <citation type="submission" date="2017-11" db="EMBL/GenBank/DDBJ databases">
        <title>Genome sequencing of Prevotella intermedia KCOM 2069.</title>
        <authorList>
            <person name="Kook J.-K."/>
            <person name="Park S.-N."/>
            <person name="Lim Y.K."/>
        </authorList>
    </citation>
    <scope>NUCLEOTIDE SEQUENCE [LARGE SCALE GENOMIC DNA]</scope>
    <source>
        <strain evidence="1 2">KCOM 2069</strain>
    </source>
</reference>
<name>A0A2G9IFF2_PREIN</name>
<dbReference type="EMBL" id="PESN01000001">
    <property type="protein sequence ID" value="PIN28475.1"/>
    <property type="molecule type" value="Genomic_DNA"/>
</dbReference>
<organism evidence="1 2">
    <name type="scientific">Prevotella intermedia</name>
    <dbReference type="NCBI Taxonomy" id="28131"/>
    <lineage>
        <taxon>Bacteria</taxon>
        <taxon>Pseudomonadati</taxon>
        <taxon>Bacteroidota</taxon>
        <taxon>Bacteroidia</taxon>
        <taxon>Bacteroidales</taxon>
        <taxon>Prevotellaceae</taxon>
        <taxon>Prevotella</taxon>
    </lineage>
</organism>
<gene>
    <name evidence="1" type="ORF">CUC04_03120</name>
</gene>
<evidence type="ECO:0000313" key="1">
    <source>
        <dbReference type="EMBL" id="PIN28475.1"/>
    </source>
</evidence>
<sequence length="82" mass="9889">MLVKIILKKNDSFDFALRKWLFCDAKPTLLPCKTTTFGMQNNRFCKSLTTSELNNRYRCEIFLQLYYFISLYITRCKRKKSK</sequence>
<dbReference type="AlphaFoldDB" id="A0A2G9IFF2"/>
<dbReference type="Proteomes" id="UP000230500">
    <property type="component" value="Unassembled WGS sequence"/>
</dbReference>
<proteinExistence type="predicted"/>
<protein>
    <submittedName>
        <fullName evidence="1">Uncharacterized protein</fullName>
    </submittedName>
</protein>